<dbReference type="Gene3D" id="1.25.40.120">
    <property type="entry name" value="Protein prenylyltransferase"/>
    <property type="match status" value="1"/>
</dbReference>
<dbReference type="PANTHER" id="PTHR11129:SF3">
    <property type="entry name" value="PROTEIN PRENYLTRANSFERASE ALPHA SUBUNIT REPEAT-CONTAINING PROTEIN 1"/>
    <property type="match status" value="1"/>
</dbReference>
<evidence type="ECO:0000256" key="4">
    <source>
        <dbReference type="ARBA" id="ARBA00022737"/>
    </source>
</evidence>
<protein>
    <submittedName>
        <fullName evidence="7">Protein prenyltransferase alpha subunit repeat-containing protein 1</fullName>
    </submittedName>
</protein>
<keyword evidence="4" id="KW-0677">Repeat</keyword>
<dbReference type="PANTHER" id="PTHR11129">
    <property type="entry name" value="PROTEIN FARNESYLTRANSFERASE ALPHA SUBUNIT/RAB GERANYLGERANYL TRANSFERASE ALPHA SUBUNIT"/>
    <property type="match status" value="1"/>
</dbReference>
<proteinExistence type="inferred from homology"/>
<evidence type="ECO:0000313" key="8">
    <source>
        <dbReference type="EMBL" id="JAG42007.1"/>
    </source>
</evidence>
<comment type="similarity">
    <text evidence="1">Belongs to the protein prenyltransferase subunit alpha family.</text>
</comment>
<dbReference type="EMBL" id="GBHO01006237">
    <property type="protein sequence ID" value="JAG37367.1"/>
    <property type="molecule type" value="Transcribed_RNA"/>
</dbReference>
<evidence type="ECO:0000313" key="7">
    <source>
        <dbReference type="EMBL" id="JAG37367.1"/>
    </source>
</evidence>
<reference evidence="7" key="1">
    <citation type="journal article" date="2014" name="PLoS ONE">
        <title>Transcriptome-Based Identification of ABC Transporters in the Western Tarnished Plant Bug Lygus hesperus.</title>
        <authorList>
            <person name="Hull J.J."/>
            <person name="Chaney K."/>
            <person name="Geib S.M."/>
            <person name="Fabrick J.A."/>
            <person name="Brent C.S."/>
            <person name="Walsh D."/>
            <person name="Lavine L.C."/>
        </authorList>
    </citation>
    <scope>NUCLEOTIDE SEQUENCE</scope>
</reference>
<dbReference type="EMBL" id="GBHO01016241">
    <property type="protein sequence ID" value="JAG27363.1"/>
    <property type="molecule type" value="Transcribed_RNA"/>
</dbReference>
<reference evidence="7" key="2">
    <citation type="submission" date="2014-07" db="EMBL/GenBank/DDBJ databases">
        <authorList>
            <person name="Hull J."/>
        </authorList>
    </citation>
    <scope>NUCLEOTIDE SEQUENCE</scope>
</reference>
<evidence type="ECO:0000313" key="9">
    <source>
        <dbReference type="EMBL" id="JAG42008.1"/>
    </source>
</evidence>
<sequence length="407" mass="47446">MLEDFYPAAEKILTDIVHIIQKDPKLKTVEIIPRTTNANKSPVHHEEHSLGLESWCIQPVYCHAYQCVMNLRQNKQKSRDLNRLNTLLVGVLMINPDITTFWNMRKDLINCGKLDPHFELHFAALVLSRKPKSSDVYTHRKWVLSKILRGYNDKIELLANEMNVCEVAADRYSNNYHAWTHRLWCLNQGIALQSKRLHFFLQELSWSQSWILRHVSDYSGFHYRQQVLSMLCDASPNNYPDNAAPLFSSIECDFKQFCEAQGINSNVEASSVLKIIISELCLNTGMINDFVAHEALWYHRRFILHMFKRHAPSSCDSEANKTWVPFELCHSNGDGVPSEKNQKIEMEDVKLLTELQAYEASFLKQYSMDKTDAMSKKYAKRHLQWLTNYFKLNDFPTSHTRTSVLDR</sequence>
<evidence type="ECO:0000256" key="3">
    <source>
        <dbReference type="ARBA" id="ARBA00022679"/>
    </source>
</evidence>
<gene>
    <name evidence="7" type="primary">ptar1_4</name>
    <name evidence="8" type="synonym">ptar1_0</name>
    <name evidence="9" type="synonym">ptar1_1</name>
    <name evidence="6" type="synonym">ptar1_3</name>
    <name evidence="5" type="synonym">ptar1_5</name>
    <name evidence="9" type="ORF">CM83_71714</name>
    <name evidence="8" type="ORF">CM83_71718</name>
    <name evidence="6" type="ORF">CM83_71724</name>
    <name evidence="7" type="ORF">CM83_71727</name>
    <name evidence="5" type="ORF">CM83_71730</name>
</gene>
<dbReference type="EMBL" id="GBHO01001597">
    <property type="protein sequence ID" value="JAG42007.1"/>
    <property type="molecule type" value="Transcribed_RNA"/>
</dbReference>
<dbReference type="GO" id="GO:0008318">
    <property type="term" value="F:protein prenyltransferase activity"/>
    <property type="evidence" value="ECO:0007669"/>
    <property type="project" value="InterPro"/>
</dbReference>
<evidence type="ECO:0000256" key="2">
    <source>
        <dbReference type="ARBA" id="ARBA00022602"/>
    </source>
</evidence>
<dbReference type="InterPro" id="IPR002088">
    <property type="entry name" value="Prenyl_trans_a"/>
</dbReference>
<evidence type="ECO:0000313" key="6">
    <source>
        <dbReference type="EMBL" id="JAG27363.1"/>
    </source>
</evidence>
<keyword evidence="2" id="KW-0637">Prenyltransferase</keyword>
<evidence type="ECO:0000256" key="1">
    <source>
        <dbReference type="ARBA" id="ARBA00006734"/>
    </source>
</evidence>
<dbReference type="EMBL" id="GBHO01016242">
    <property type="protein sequence ID" value="JAG27362.1"/>
    <property type="molecule type" value="Transcribed_RNA"/>
</dbReference>
<dbReference type="AlphaFoldDB" id="A0A0A9YWH4"/>
<dbReference type="GO" id="GO:0005737">
    <property type="term" value="C:cytoplasm"/>
    <property type="evidence" value="ECO:0007669"/>
    <property type="project" value="TreeGrafter"/>
</dbReference>
<keyword evidence="3 7" id="KW-0808">Transferase</keyword>
<organism evidence="7">
    <name type="scientific">Lygus hesperus</name>
    <name type="common">Western plant bug</name>
    <dbReference type="NCBI Taxonomy" id="30085"/>
    <lineage>
        <taxon>Eukaryota</taxon>
        <taxon>Metazoa</taxon>
        <taxon>Ecdysozoa</taxon>
        <taxon>Arthropoda</taxon>
        <taxon>Hexapoda</taxon>
        <taxon>Insecta</taxon>
        <taxon>Pterygota</taxon>
        <taxon>Neoptera</taxon>
        <taxon>Paraneoptera</taxon>
        <taxon>Hemiptera</taxon>
        <taxon>Heteroptera</taxon>
        <taxon>Panheteroptera</taxon>
        <taxon>Cimicomorpha</taxon>
        <taxon>Miridae</taxon>
        <taxon>Mirini</taxon>
        <taxon>Lygus</taxon>
    </lineage>
</organism>
<accession>A0A0A9YWH4</accession>
<dbReference type="Pfam" id="PF01239">
    <property type="entry name" value="PPTA"/>
    <property type="match status" value="2"/>
</dbReference>
<dbReference type="EMBL" id="GBHO01001596">
    <property type="protein sequence ID" value="JAG42008.1"/>
    <property type="molecule type" value="Transcribed_RNA"/>
</dbReference>
<evidence type="ECO:0000313" key="5">
    <source>
        <dbReference type="EMBL" id="JAG27362.1"/>
    </source>
</evidence>
<name>A0A0A9YWH4_LYGHE</name>
<dbReference type="PROSITE" id="PS51147">
    <property type="entry name" value="PFTA"/>
    <property type="match status" value="1"/>
</dbReference>
<dbReference type="SUPFAM" id="SSF48439">
    <property type="entry name" value="Protein prenylyltransferase"/>
    <property type="match status" value="1"/>
</dbReference>